<keyword evidence="6" id="KW-0732">Signal</keyword>
<sequence length="342" mass="36762">MGQVMLFFFGVSLWLLGCPWITHSAEAQVIGVNYGLFGDDLPSPDKVIALYTSRSITRLRLFNPNSTVLEALKGSAIEVVLGTYNEELQRLSTDASYAADWVQTNVSPYASSVRFRYINAGNEVIPGKLASYVLPAMRNLDGALRAANLHVPVTTAVATQVLAVSYPPSQGSFSESTAGVMTPIAAFLQAKKIPLLVNVYPYFAYAGSPGDVRLDYALFTVQDVVVRDGALGYTNLFDAMIDSMYAALEKSGGTDVDIVVSETGWPSGGGGVGATVENARVYNNNVVAHVAGSGGTPKRPGKATETYLFAMFNENLKPEGTERNFGLFRPDMSEVYHVNLSP</sequence>
<evidence type="ECO:0000256" key="6">
    <source>
        <dbReference type="SAM" id="SignalP"/>
    </source>
</evidence>
<reference evidence="7 8" key="1">
    <citation type="journal article" date="2014" name="Agronomy (Basel)">
        <title>A Draft Genome Sequence for Ensete ventricosum, the Drought-Tolerant Tree Against Hunger.</title>
        <authorList>
            <person name="Harrison J."/>
            <person name="Moore K.A."/>
            <person name="Paszkiewicz K."/>
            <person name="Jones T."/>
            <person name="Grant M."/>
            <person name="Ambacheew D."/>
            <person name="Muzemil S."/>
            <person name="Studholme D.J."/>
        </authorList>
    </citation>
    <scope>NUCLEOTIDE SEQUENCE [LARGE SCALE GENOMIC DNA]</scope>
</reference>
<dbReference type="PANTHER" id="PTHR32227">
    <property type="entry name" value="GLUCAN ENDO-1,3-BETA-GLUCOSIDASE BG1-RELATED-RELATED"/>
    <property type="match status" value="1"/>
</dbReference>
<evidence type="ECO:0008006" key="9">
    <source>
        <dbReference type="Google" id="ProtNLM"/>
    </source>
</evidence>
<dbReference type="EMBL" id="AMZH03010233">
    <property type="protein sequence ID" value="RRT55137.1"/>
    <property type="molecule type" value="Genomic_DNA"/>
</dbReference>
<feature type="signal peptide" evidence="6">
    <location>
        <begin position="1"/>
        <end position="27"/>
    </location>
</feature>
<dbReference type="Gene3D" id="3.20.20.80">
    <property type="entry name" value="Glycosidases"/>
    <property type="match status" value="1"/>
</dbReference>
<dbReference type="FunFam" id="3.20.20.80:FF:000010">
    <property type="entry name" value="glucan endo-1,3-beta-glucosidase, basic"/>
    <property type="match status" value="1"/>
</dbReference>
<dbReference type="Pfam" id="PF00332">
    <property type="entry name" value="Glyco_hydro_17"/>
    <property type="match status" value="1"/>
</dbReference>
<proteinExistence type="inferred from homology"/>
<dbReference type="PROSITE" id="PS00587">
    <property type="entry name" value="GLYCOSYL_HYDROL_F17"/>
    <property type="match status" value="1"/>
</dbReference>
<evidence type="ECO:0000256" key="5">
    <source>
        <dbReference type="RuleBase" id="RU004336"/>
    </source>
</evidence>
<organism evidence="7 8">
    <name type="scientific">Ensete ventricosum</name>
    <name type="common">Abyssinian banana</name>
    <name type="synonym">Musa ensete</name>
    <dbReference type="NCBI Taxonomy" id="4639"/>
    <lineage>
        <taxon>Eukaryota</taxon>
        <taxon>Viridiplantae</taxon>
        <taxon>Streptophyta</taxon>
        <taxon>Embryophyta</taxon>
        <taxon>Tracheophyta</taxon>
        <taxon>Spermatophyta</taxon>
        <taxon>Magnoliopsida</taxon>
        <taxon>Liliopsida</taxon>
        <taxon>Zingiberales</taxon>
        <taxon>Musaceae</taxon>
        <taxon>Ensete</taxon>
    </lineage>
</organism>
<dbReference type="GO" id="GO:0042973">
    <property type="term" value="F:glucan endo-1,3-beta-D-glucosidase activity"/>
    <property type="evidence" value="ECO:0007669"/>
    <property type="project" value="UniProtKB-ARBA"/>
</dbReference>
<name>A0A426YTT5_ENSVE</name>
<feature type="chain" id="PRO_5019060227" description="Glucan endo-1,3-beta-D-glucosidase" evidence="6">
    <location>
        <begin position="28"/>
        <end position="342"/>
    </location>
</feature>
<dbReference type="InterPro" id="IPR044965">
    <property type="entry name" value="Glyco_hydro_17_plant"/>
</dbReference>
<evidence type="ECO:0000256" key="3">
    <source>
        <dbReference type="ARBA" id="ARBA00023295"/>
    </source>
</evidence>
<comment type="caution">
    <text evidence="7">The sequence shown here is derived from an EMBL/GenBank/DDBJ whole genome shotgun (WGS) entry which is preliminary data.</text>
</comment>
<evidence type="ECO:0000256" key="1">
    <source>
        <dbReference type="ARBA" id="ARBA00008773"/>
    </source>
</evidence>
<dbReference type="InterPro" id="IPR000490">
    <property type="entry name" value="Glyco_hydro_17"/>
</dbReference>
<dbReference type="InterPro" id="IPR017853">
    <property type="entry name" value="GH"/>
</dbReference>
<gene>
    <name evidence="7" type="ORF">B296_00048664</name>
</gene>
<evidence type="ECO:0000313" key="7">
    <source>
        <dbReference type="EMBL" id="RRT55137.1"/>
    </source>
</evidence>
<keyword evidence="3 5" id="KW-0326">Glycosidase</keyword>
<dbReference type="AlphaFoldDB" id="A0A426YTT5"/>
<dbReference type="GO" id="GO:0005975">
    <property type="term" value="P:carbohydrate metabolic process"/>
    <property type="evidence" value="ECO:0007669"/>
    <property type="project" value="InterPro"/>
</dbReference>
<keyword evidence="2 5" id="KW-0378">Hydrolase</keyword>
<dbReference type="Proteomes" id="UP000287651">
    <property type="component" value="Unassembled WGS sequence"/>
</dbReference>
<dbReference type="SUPFAM" id="SSF51445">
    <property type="entry name" value="(Trans)glycosidases"/>
    <property type="match status" value="1"/>
</dbReference>
<protein>
    <recommendedName>
        <fullName evidence="9">Glucan endo-1,3-beta-D-glucosidase</fullName>
    </recommendedName>
</protein>
<evidence type="ECO:0000313" key="8">
    <source>
        <dbReference type="Proteomes" id="UP000287651"/>
    </source>
</evidence>
<accession>A0A426YTT5</accession>
<evidence type="ECO:0000256" key="4">
    <source>
        <dbReference type="RuleBase" id="RU004335"/>
    </source>
</evidence>
<comment type="similarity">
    <text evidence="1 4">Belongs to the glycosyl hydrolase 17 family.</text>
</comment>
<evidence type="ECO:0000256" key="2">
    <source>
        <dbReference type="ARBA" id="ARBA00022801"/>
    </source>
</evidence>